<protein>
    <submittedName>
        <fullName evidence="2">Rv3235 family protein</fullName>
    </submittedName>
</protein>
<reference evidence="2 3" key="1">
    <citation type="submission" date="2024-01" db="EMBL/GenBank/DDBJ databases">
        <title>Genome insights into Plantactinospora sonchi sp. nov.</title>
        <authorList>
            <person name="Wang L."/>
        </authorList>
    </citation>
    <scope>NUCLEOTIDE SEQUENCE [LARGE SCALE GENOMIC DNA]</scope>
    <source>
        <strain evidence="2 3">NEAU-QY2</strain>
    </source>
</reference>
<keyword evidence="3" id="KW-1185">Reference proteome</keyword>
<dbReference type="Pfam" id="PF20060">
    <property type="entry name" value="DUF6459"/>
    <property type="match status" value="1"/>
</dbReference>
<evidence type="ECO:0000313" key="2">
    <source>
        <dbReference type="EMBL" id="MEE6257288.1"/>
    </source>
</evidence>
<evidence type="ECO:0000313" key="3">
    <source>
        <dbReference type="Proteomes" id="UP001332243"/>
    </source>
</evidence>
<dbReference type="EMBL" id="JAZGQK010000001">
    <property type="protein sequence ID" value="MEE6257288.1"/>
    <property type="molecule type" value="Genomic_DNA"/>
</dbReference>
<comment type="caution">
    <text evidence="2">The sequence shown here is derived from an EMBL/GenBank/DDBJ whole genome shotgun (WGS) entry which is preliminary data.</text>
</comment>
<dbReference type="Proteomes" id="UP001332243">
    <property type="component" value="Unassembled WGS sequence"/>
</dbReference>
<organism evidence="2 3">
    <name type="scientific">Plantactinospora sonchi</name>
    <dbReference type="NCBI Taxonomy" id="1544735"/>
    <lineage>
        <taxon>Bacteria</taxon>
        <taxon>Bacillati</taxon>
        <taxon>Actinomycetota</taxon>
        <taxon>Actinomycetes</taxon>
        <taxon>Micromonosporales</taxon>
        <taxon>Micromonosporaceae</taxon>
        <taxon>Plantactinospora</taxon>
    </lineage>
</organism>
<dbReference type="InterPro" id="IPR045596">
    <property type="entry name" value="DUF6459"/>
</dbReference>
<feature type="region of interest" description="Disordered" evidence="1">
    <location>
        <begin position="1"/>
        <end position="33"/>
    </location>
</feature>
<gene>
    <name evidence="2" type="ORF">V1633_02135</name>
</gene>
<evidence type="ECO:0000256" key="1">
    <source>
        <dbReference type="SAM" id="MobiDB-lite"/>
    </source>
</evidence>
<name>A0ABU7RLA7_9ACTN</name>
<sequence>MHSTRSRPPVRPTVRLRPVPPLDPPFDDECSPEVWFGRPGDLALADSPGRVVGACPDPDQRRTVNRHTPEGGSGIRAGASTDSSGPAARPAPHTRRLRAPAAVPVPRPTTAPSGGPAADGLGQTVAGAVVESFAGASAEARRAAKAFLDSCLEIVNGYRPAGHIRSRCNPADAGGVVERLASAATRISGRRRPGQPPRTVRLRRLRVCEPRPGVVEGAAAVGVAGRTWALAFRIEQRQGRWVGVSAEML</sequence>
<feature type="region of interest" description="Disordered" evidence="1">
    <location>
        <begin position="46"/>
        <end position="119"/>
    </location>
</feature>
<proteinExistence type="predicted"/>
<accession>A0ABU7RLA7</accession>
<dbReference type="RefSeq" id="WP_331212363.1">
    <property type="nucleotide sequence ID" value="NZ_JAZGQK010000001.1"/>
</dbReference>